<dbReference type="PANTHER" id="PTHR43065">
    <property type="entry name" value="SENSOR HISTIDINE KINASE"/>
    <property type="match status" value="1"/>
</dbReference>
<dbReference type="PROSITE" id="PS50109">
    <property type="entry name" value="HIS_KIN"/>
    <property type="match status" value="1"/>
</dbReference>
<keyword evidence="4" id="KW-0808">Transferase</keyword>
<dbReference type="SMART" id="SM00387">
    <property type="entry name" value="HATPase_c"/>
    <property type="match status" value="1"/>
</dbReference>
<dbReference type="AlphaFoldDB" id="A0A1Q2SMP5"/>
<keyword evidence="8" id="KW-0902">Two-component regulatory system</keyword>
<dbReference type="InterPro" id="IPR003661">
    <property type="entry name" value="HisK_dim/P_dom"/>
</dbReference>
<evidence type="ECO:0000313" key="11">
    <source>
        <dbReference type="EMBL" id="BAW80400.1"/>
    </source>
</evidence>
<dbReference type="Gene3D" id="3.30.565.10">
    <property type="entry name" value="Histidine kinase-like ATPase, C-terminal domain"/>
    <property type="match status" value="1"/>
</dbReference>
<dbReference type="InterPro" id="IPR036890">
    <property type="entry name" value="HATPase_C_sf"/>
</dbReference>
<dbReference type="InterPro" id="IPR003594">
    <property type="entry name" value="HATPase_dom"/>
</dbReference>
<accession>A0A1Q2SMP5</accession>
<dbReference type="PANTHER" id="PTHR43065:SF10">
    <property type="entry name" value="PEROXIDE STRESS-ACTIVATED HISTIDINE KINASE MAK3"/>
    <property type="match status" value="1"/>
</dbReference>
<evidence type="ECO:0000313" key="12">
    <source>
        <dbReference type="Proteomes" id="UP000243679"/>
    </source>
</evidence>
<dbReference type="EMBL" id="AP014836">
    <property type="protein sequence ID" value="BAW80400.1"/>
    <property type="molecule type" value="Genomic_DNA"/>
</dbReference>
<evidence type="ECO:0000256" key="2">
    <source>
        <dbReference type="ARBA" id="ARBA00012438"/>
    </source>
</evidence>
<dbReference type="EC" id="2.7.13.3" evidence="2"/>
<evidence type="ECO:0000256" key="3">
    <source>
        <dbReference type="ARBA" id="ARBA00022553"/>
    </source>
</evidence>
<keyword evidence="12" id="KW-1185">Reference proteome</keyword>
<protein>
    <recommendedName>
        <fullName evidence="2">histidine kinase</fullName>
        <ecNumber evidence="2">2.7.13.3</ecNumber>
    </recommendedName>
</protein>
<dbReference type="RefSeq" id="WP_096526949.1">
    <property type="nucleotide sequence ID" value="NZ_AP014836.1"/>
</dbReference>
<keyword evidence="9" id="KW-0812">Transmembrane</keyword>
<dbReference type="PRINTS" id="PR00344">
    <property type="entry name" value="BCTRLSENSOR"/>
</dbReference>
<reference evidence="11 12" key="1">
    <citation type="journal article" date="2017" name="ISME J.">
        <title>An acid-tolerant ammonia-oxidizing ?-proteobacterium from soil.</title>
        <authorList>
            <person name="Hayatsu M."/>
            <person name="Tago K."/>
            <person name="Uchiyama I."/>
            <person name="Toyoda A."/>
            <person name="Wang Y."/>
            <person name="Shimomura Y."/>
            <person name="Okubo T."/>
            <person name="Kurisu F."/>
            <person name="Hirono Y."/>
            <person name="Nonaka K."/>
            <person name="Akiyama H."/>
            <person name="Itoh T."/>
            <person name="Takami H."/>
        </authorList>
    </citation>
    <scope>NUCLEOTIDE SEQUENCE [LARGE SCALE GENOMIC DNA]</scope>
    <source>
        <strain evidence="11 12">TAO100</strain>
    </source>
</reference>
<evidence type="ECO:0000256" key="8">
    <source>
        <dbReference type="ARBA" id="ARBA00023012"/>
    </source>
</evidence>
<evidence type="ECO:0000256" key="4">
    <source>
        <dbReference type="ARBA" id="ARBA00022679"/>
    </source>
</evidence>
<dbReference type="SUPFAM" id="SSF55874">
    <property type="entry name" value="ATPase domain of HSP90 chaperone/DNA topoisomerase II/histidine kinase"/>
    <property type="match status" value="1"/>
</dbReference>
<proteinExistence type="predicted"/>
<gene>
    <name evidence="11" type="ORF">TAO_1030</name>
</gene>
<dbReference type="Proteomes" id="UP000243679">
    <property type="component" value="Chromosome"/>
</dbReference>
<dbReference type="InterPro" id="IPR036097">
    <property type="entry name" value="HisK_dim/P_sf"/>
</dbReference>
<name>A0A1Q2SMP5_9GAMM</name>
<organism evidence="11 12">
    <name type="scientific">Candidatus Nitrosoglobus terrae</name>
    <dbReference type="NCBI Taxonomy" id="1630141"/>
    <lineage>
        <taxon>Bacteria</taxon>
        <taxon>Pseudomonadati</taxon>
        <taxon>Pseudomonadota</taxon>
        <taxon>Gammaproteobacteria</taxon>
        <taxon>Chromatiales</taxon>
        <taxon>Chromatiaceae</taxon>
        <taxon>Candidatus Nitrosoglobus</taxon>
    </lineage>
</organism>
<keyword evidence="6" id="KW-0418">Kinase</keyword>
<evidence type="ECO:0000256" key="7">
    <source>
        <dbReference type="ARBA" id="ARBA00022840"/>
    </source>
</evidence>
<dbReference type="GO" id="GO:0005524">
    <property type="term" value="F:ATP binding"/>
    <property type="evidence" value="ECO:0007669"/>
    <property type="project" value="UniProtKB-KW"/>
</dbReference>
<comment type="catalytic activity">
    <reaction evidence="1">
        <text>ATP + protein L-histidine = ADP + protein N-phospho-L-histidine.</text>
        <dbReference type="EC" id="2.7.13.3"/>
    </reaction>
</comment>
<dbReference type="CDD" id="cd00082">
    <property type="entry name" value="HisKA"/>
    <property type="match status" value="1"/>
</dbReference>
<dbReference type="SUPFAM" id="SSF47384">
    <property type="entry name" value="Homodimeric domain of signal transducing histidine kinase"/>
    <property type="match status" value="1"/>
</dbReference>
<dbReference type="InterPro" id="IPR005467">
    <property type="entry name" value="His_kinase_dom"/>
</dbReference>
<evidence type="ECO:0000256" key="9">
    <source>
        <dbReference type="SAM" id="Phobius"/>
    </source>
</evidence>
<evidence type="ECO:0000256" key="5">
    <source>
        <dbReference type="ARBA" id="ARBA00022741"/>
    </source>
</evidence>
<dbReference type="Pfam" id="PF00512">
    <property type="entry name" value="HisKA"/>
    <property type="match status" value="1"/>
</dbReference>
<dbReference type="Pfam" id="PF02518">
    <property type="entry name" value="HATPase_c"/>
    <property type="match status" value="1"/>
</dbReference>
<dbReference type="SMART" id="SM00388">
    <property type="entry name" value="HisKA"/>
    <property type="match status" value="1"/>
</dbReference>
<evidence type="ECO:0000256" key="1">
    <source>
        <dbReference type="ARBA" id="ARBA00000085"/>
    </source>
</evidence>
<keyword evidence="9" id="KW-1133">Transmembrane helix</keyword>
<keyword evidence="7 11" id="KW-0067">ATP-binding</keyword>
<evidence type="ECO:0000256" key="6">
    <source>
        <dbReference type="ARBA" id="ARBA00022777"/>
    </source>
</evidence>
<dbReference type="OrthoDB" id="1931120at2"/>
<dbReference type="GO" id="GO:0000155">
    <property type="term" value="F:phosphorelay sensor kinase activity"/>
    <property type="evidence" value="ECO:0007669"/>
    <property type="project" value="InterPro"/>
</dbReference>
<evidence type="ECO:0000259" key="10">
    <source>
        <dbReference type="PROSITE" id="PS50109"/>
    </source>
</evidence>
<keyword evidence="3" id="KW-0597">Phosphoprotein</keyword>
<sequence>MKSLIHRAIQLRWMGMLGLLLFSLILLGGMIERNVRHLERVHAYMNYSHRIQQASLNLQQVLLENISGKSATINPSVLKQLHREVKNLIFLDYYSAVETPKRLRQLDNLFSDLIDEQNEKLPFFMLFPALTLINQVLDTEIIQDEQILENIIQNTRTELELAVGTLIALFLLGGWFFRNRIFNPLADLSQLLSQLAKEDYSPISTRYLNPLLLPVFNSYNEMVIRLQKLEEEKRLHANSLEAKVRAAALALLGQQRSLARAERLAAVGELAASIAHELRNPLAGIRMSCSNLRKEINNPDQAQRLDLIGSELKRITLLLNDLLNQAKHTPQPAAEISPATVVQELLALTRYQIPAHIQLESKISETLRCRLPEGEVRQALLNLILNAAQVMGHTPGTIKVEIFCNNDTLCLMVSDEGPGFSQEILEGGFRPFVSGGQQGTGLGLAMVQRFAREMGGEVRFVNKQSGGACVTIILPCHKDHHGRYITSYRG</sequence>
<dbReference type="KEGG" id="ntt:TAO_1030"/>
<dbReference type="Gene3D" id="6.10.340.10">
    <property type="match status" value="1"/>
</dbReference>
<feature type="transmembrane region" description="Helical" evidence="9">
    <location>
        <begin position="12"/>
        <end position="31"/>
    </location>
</feature>
<feature type="domain" description="Histidine kinase" evidence="10">
    <location>
        <begin position="273"/>
        <end position="478"/>
    </location>
</feature>
<keyword evidence="5" id="KW-0547">Nucleotide-binding</keyword>
<keyword evidence="9" id="KW-0472">Membrane</keyword>
<dbReference type="Gene3D" id="1.10.287.130">
    <property type="match status" value="1"/>
</dbReference>
<dbReference type="InterPro" id="IPR004358">
    <property type="entry name" value="Sig_transdc_His_kin-like_C"/>
</dbReference>